<evidence type="ECO:0000256" key="7">
    <source>
        <dbReference type="ARBA" id="ARBA00023180"/>
    </source>
</evidence>
<dbReference type="AlphaFoldDB" id="A0AAN9DCE7"/>
<dbReference type="Proteomes" id="UP001364617">
    <property type="component" value="Unassembled WGS sequence"/>
</dbReference>
<evidence type="ECO:0000256" key="4">
    <source>
        <dbReference type="ARBA" id="ARBA00022989"/>
    </source>
</evidence>
<dbReference type="Gene3D" id="2.60.40.10">
    <property type="entry name" value="Immunoglobulins"/>
    <property type="match status" value="1"/>
</dbReference>
<dbReference type="InterPro" id="IPR036179">
    <property type="entry name" value="Ig-like_dom_sf"/>
</dbReference>
<dbReference type="GO" id="GO:0050852">
    <property type="term" value="P:T cell receptor signaling pathway"/>
    <property type="evidence" value="ECO:0007669"/>
    <property type="project" value="TreeGrafter"/>
</dbReference>
<keyword evidence="12" id="KW-1185">Reference proteome</keyword>
<reference evidence="11 12" key="1">
    <citation type="submission" date="2024-02" db="EMBL/GenBank/DDBJ databases">
        <title>Chromosome-level genome assembly of the Eurasian Minnow (Phoxinus phoxinus).</title>
        <authorList>
            <person name="Oriowo T.O."/>
            <person name="Martin S."/>
            <person name="Stange M."/>
            <person name="Chrysostomakis Y."/>
            <person name="Brown T."/>
            <person name="Winkler S."/>
            <person name="Kukowka S."/>
            <person name="Myers E.W."/>
            <person name="Bohne A."/>
        </authorList>
    </citation>
    <scope>NUCLEOTIDE SEQUENCE [LARGE SCALE GENOMIC DNA]</scope>
    <source>
        <strain evidence="11">ZFMK-TIS-60720</strain>
        <tissue evidence="11">Whole Organism</tissue>
    </source>
</reference>
<evidence type="ECO:0000256" key="3">
    <source>
        <dbReference type="ARBA" id="ARBA00022729"/>
    </source>
</evidence>
<evidence type="ECO:0000256" key="1">
    <source>
        <dbReference type="ARBA" id="ARBA00004479"/>
    </source>
</evidence>
<keyword evidence="4 9" id="KW-1133">Transmembrane helix</keyword>
<keyword evidence="2 9" id="KW-0812">Transmembrane</keyword>
<feature type="transmembrane region" description="Helical" evidence="9">
    <location>
        <begin position="157"/>
        <end position="180"/>
    </location>
</feature>
<dbReference type="GO" id="GO:0042129">
    <property type="term" value="P:regulation of T cell proliferation"/>
    <property type="evidence" value="ECO:0007669"/>
    <property type="project" value="InterPro"/>
</dbReference>
<evidence type="ECO:0000256" key="8">
    <source>
        <dbReference type="ARBA" id="ARBA00023319"/>
    </source>
</evidence>
<protein>
    <recommendedName>
        <fullName evidence="13">T-cell-specific surface glycoprotein CD28</fullName>
    </recommendedName>
</protein>
<comment type="subcellular location">
    <subcellularLocation>
        <location evidence="1">Membrane</location>
        <topology evidence="1">Single-pass type I membrane protein</topology>
    </subcellularLocation>
</comment>
<dbReference type="SUPFAM" id="SSF48726">
    <property type="entry name" value="Immunoglobulin"/>
    <property type="match status" value="1"/>
</dbReference>
<keyword evidence="6" id="KW-1015">Disulfide bond</keyword>
<evidence type="ECO:0000256" key="9">
    <source>
        <dbReference type="SAM" id="Phobius"/>
    </source>
</evidence>
<accession>A0AAN9DCE7</accession>
<dbReference type="PANTHER" id="PTHR11494:SF9">
    <property type="entry name" value="SI:DKEY-1H24.6"/>
    <property type="match status" value="1"/>
</dbReference>
<comment type="caution">
    <text evidence="11">The sequence shown here is derived from an EMBL/GenBank/DDBJ whole genome shotgun (WGS) entry which is preliminary data.</text>
</comment>
<dbReference type="PANTHER" id="PTHR11494">
    <property type="entry name" value="CYTOTOXIC T-LYMPHOCYTE PROTEIN"/>
    <property type="match status" value="1"/>
</dbReference>
<dbReference type="InterPro" id="IPR013783">
    <property type="entry name" value="Ig-like_fold"/>
</dbReference>
<keyword evidence="8" id="KW-0393">Immunoglobulin domain</keyword>
<name>A0AAN9DCE7_9TELE</name>
<evidence type="ECO:0000256" key="6">
    <source>
        <dbReference type="ARBA" id="ARBA00023157"/>
    </source>
</evidence>
<keyword evidence="3 10" id="KW-0732">Signal</keyword>
<gene>
    <name evidence="11" type="ORF">R3I93_006117</name>
</gene>
<sequence>MEIFSTSVTLLCLCLFHSTRSETQSMCKGNLPPVKHVAVNSNVNVPCPVLNATEIDFRLFKGQYMVTLISIKINDTSNNINSKSPNFPANLSVNVMDKSTSFILLGVTTNLTDLYTCEAEINYPPPFKTVPNTPQTIVLVEESQDKSRDICQLESHLVWWVVFGVMAIYGLVMTCIVFFLRIKCSQIDTPLKDRECRRKWQGVQHPTWKGFLDTVV</sequence>
<proteinExistence type="predicted"/>
<evidence type="ECO:0000313" key="11">
    <source>
        <dbReference type="EMBL" id="KAK7166243.1"/>
    </source>
</evidence>
<dbReference type="GO" id="GO:0009897">
    <property type="term" value="C:external side of plasma membrane"/>
    <property type="evidence" value="ECO:0007669"/>
    <property type="project" value="TreeGrafter"/>
</dbReference>
<evidence type="ECO:0000256" key="2">
    <source>
        <dbReference type="ARBA" id="ARBA00022692"/>
    </source>
</evidence>
<feature type="signal peptide" evidence="10">
    <location>
        <begin position="1"/>
        <end position="21"/>
    </location>
</feature>
<keyword evidence="5 9" id="KW-0472">Membrane</keyword>
<evidence type="ECO:0000256" key="5">
    <source>
        <dbReference type="ARBA" id="ARBA00023136"/>
    </source>
</evidence>
<organism evidence="11 12">
    <name type="scientific">Phoxinus phoxinus</name>
    <name type="common">Eurasian minnow</name>
    <dbReference type="NCBI Taxonomy" id="58324"/>
    <lineage>
        <taxon>Eukaryota</taxon>
        <taxon>Metazoa</taxon>
        <taxon>Chordata</taxon>
        <taxon>Craniata</taxon>
        <taxon>Vertebrata</taxon>
        <taxon>Euteleostomi</taxon>
        <taxon>Actinopterygii</taxon>
        <taxon>Neopterygii</taxon>
        <taxon>Teleostei</taxon>
        <taxon>Ostariophysi</taxon>
        <taxon>Cypriniformes</taxon>
        <taxon>Leuciscidae</taxon>
        <taxon>Phoxininae</taxon>
        <taxon>Phoxinus</taxon>
    </lineage>
</organism>
<dbReference type="EMBL" id="JAYKXH010000006">
    <property type="protein sequence ID" value="KAK7166243.1"/>
    <property type="molecule type" value="Genomic_DNA"/>
</dbReference>
<evidence type="ECO:0000313" key="12">
    <source>
        <dbReference type="Proteomes" id="UP001364617"/>
    </source>
</evidence>
<keyword evidence="7" id="KW-0325">Glycoprotein</keyword>
<evidence type="ECO:0008006" key="13">
    <source>
        <dbReference type="Google" id="ProtNLM"/>
    </source>
</evidence>
<dbReference type="InterPro" id="IPR040216">
    <property type="entry name" value="CTLA4/CD28"/>
</dbReference>
<feature type="chain" id="PRO_5042974764" description="T-cell-specific surface glycoprotein CD28" evidence="10">
    <location>
        <begin position="22"/>
        <end position="216"/>
    </location>
</feature>
<evidence type="ECO:0000256" key="10">
    <source>
        <dbReference type="SAM" id="SignalP"/>
    </source>
</evidence>